<dbReference type="PANTHER" id="PTHR47551">
    <property type="entry name" value="TUBULIN--TYROSINE LIGASE PBY1-RELATED"/>
    <property type="match status" value="1"/>
</dbReference>
<dbReference type="Pfam" id="PF01975">
    <property type="entry name" value="SurE"/>
    <property type="match status" value="1"/>
</dbReference>
<dbReference type="PROSITE" id="PS51221">
    <property type="entry name" value="TTL"/>
    <property type="match status" value="1"/>
</dbReference>
<dbReference type="PANTHER" id="PTHR47551:SF1">
    <property type="entry name" value="TUBULIN--TYROSINE LIGASE PBY1-RELATED"/>
    <property type="match status" value="1"/>
</dbReference>
<feature type="compositionally biased region" description="Basic and acidic residues" evidence="1">
    <location>
        <begin position="211"/>
        <end position="229"/>
    </location>
</feature>
<dbReference type="AlphaFoldDB" id="A0A3D8T7N1"/>
<dbReference type="Gene3D" id="3.30.470.20">
    <property type="entry name" value="ATP-grasp fold, B domain"/>
    <property type="match status" value="1"/>
</dbReference>
<reference evidence="3 4" key="1">
    <citation type="journal article" date="2018" name="IMA Fungus">
        <title>IMA Genome-F 9: Draft genome sequence of Annulohypoxylon stygium, Aspergillus mulundensis, Berkeleyomyces basicola (syn. Thielaviopsis basicola), Ceratocystis smalleyi, two Cercospora beticola strains, Coleophoma cylindrospora, Fusarium fracticaudum, Phialophora cf. hyalina, and Morchella septimelata.</title>
        <authorList>
            <person name="Wingfield B.D."/>
            <person name="Bills G.F."/>
            <person name="Dong Y."/>
            <person name="Huang W."/>
            <person name="Nel W.J."/>
            <person name="Swalarsk-Parry B.S."/>
            <person name="Vaghefi N."/>
            <person name="Wilken P.M."/>
            <person name="An Z."/>
            <person name="de Beer Z.W."/>
            <person name="De Vos L."/>
            <person name="Chen L."/>
            <person name="Duong T.A."/>
            <person name="Gao Y."/>
            <person name="Hammerbacher A."/>
            <person name="Kikkert J.R."/>
            <person name="Li Y."/>
            <person name="Li H."/>
            <person name="Li K."/>
            <person name="Li Q."/>
            <person name="Liu X."/>
            <person name="Ma X."/>
            <person name="Naidoo K."/>
            <person name="Pethybridge S.J."/>
            <person name="Sun J."/>
            <person name="Steenkamp E.T."/>
            <person name="van der Nest M.A."/>
            <person name="van Wyk S."/>
            <person name="Wingfield M.J."/>
            <person name="Xiong C."/>
            <person name="Yue Q."/>
            <person name="Zhang X."/>
        </authorList>
    </citation>
    <scope>NUCLEOTIDE SEQUENCE [LARGE SCALE GENOMIC DNA]</scope>
    <source>
        <strain evidence="3 4">BP5796</strain>
    </source>
</reference>
<dbReference type="InterPro" id="IPR002828">
    <property type="entry name" value="SurE-like_Pase/nucleotidase"/>
</dbReference>
<dbReference type="Pfam" id="PF03133">
    <property type="entry name" value="TTL"/>
    <property type="match status" value="1"/>
</dbReference>
<dbReference type="Gene3D" id="3.40.1210.10">
    <property type="entry name" value="Survival protein SurE-like phosphatase/nucleotidase"/>
    <property type="match status" value="1"/>
</dbReference>
<dbReference type="Proteomes" id="UP000256328">
    <property type="component" value="Unassembled WGS sequence"/>
</dbReference>
<dbReference type="GO" id="GO:0000932">
    <property type="term" value="C:P-body"/>
    <property type="evidence" value="ECO:0007669"/>
    <property type="project" value="TreeGrafter"/>
</dbReference>
<dbReference type="GO" id="GO:0016787">
    <property type="term" value="F:hydrolase activity"/>
    <property type="evidence" value="ECO:0007669"/>
    <property type="project" value="InterPro"/>
</dbReference>
<dbReference type="OrthoDB" id="202825at2759"/>
<dbReference type="InterPro" id="IPR004344">
    <property type="entry name" value="TTL/TTLL_fam"/>
</dbReference>
<dbReference type="SUPFAM" id="SSF64167">
    <property type="entry name" value="SurE-like"/>
    <property type="match status" value="1"/>
</dbReference>
<accession>A0A3D8T7N1</accession>
<feature type="domain" description="Survival protein SurE-like phosphatase/nucleotidase" evidence="2">
    <location>
        <begin position="12"/>
        <end position="191"/>
    </location>
</feature>
<evidence type="ECO:0000259" key="2">
    <source>
        <dbReference type="Pfam" id="PF01975"/>
    </source>
</evidence>
<proteinExistence type="predicted"/>
<dbReference type="EMBL" id="PDLN01000001">
    <property type="protein sequence ID" value="RDW94524.1"/>
    <property type="molecule type" value="Genomic_DNA"/>
</dbReference>
<dbReference type="InterPro" id="IPR036523">
    <property type="entry name" value="SurE-like_sf"/>
</dbReference>
<protein>
    <recommendedName>
        <fullName evidence="2">Survival protein SurE-like phosphatase/nucleotidase domain-containing protein</fullName>
    </recommendedName>
</protein>
<evidence type="ECO:0000313" key="4">
    <source>
        <dbReference type="Proteomes" id="UP000256328"/>
    </source>
</evidence>
<feature type="region of interest" description="Disordered" evidence="1">
    <location>
        <begin position="197"/>
        <end position="235"/>
    </location>
</feature>
<name>A0A3D8T7N1_9HELO</name>
<comment type="caution">
    <text evidence="3">The sequence shown here is derived from an EMBL/GenBank/DDBJ whole genome shotgun (WGS) entry which is preliminary data.</text>
</comment>
<sequence>MTVLQAINRHLLPNQQRSWIGKAHMIGQTVKPTYFRPGSLHNDDGTVHSRPSPASANQEEWVLVSGTPASCVQIGLYHYFQDKGPIDLVVSGPNYGRNSTAIFSLSSGTIGGALEAAVCKRKAIAISYAFFSRIHDPEIIAGASKLSVKLIDYLYNNWGKDVDLYTVNVPLVENVENKQIFWTKMLQNYWGHGSCFDEIQDEDGDPEDEEQKIREGEGAAESRSDETSGHKHKHFKWSPNLSDVYKSVEEAGPGNDGWTVKEGFTRQANFMHAAASTEGELKLPSSTPPLEKLSLSSESPSFLAHVDYEDSYVQPLILSALAERFPPGTFTNVESSAESTEPILHIGAYESLPFEQALSSSESLLVNAYIIRKALIRKHYLSTTAFNWITKNPLSILSTNIKPACEFELDYAEFLDDALVEAWELQTAFQKNEGRDAEDREWWILKPGMSDRGQGIRLFSTEEELQTIFEEWEVDQPDSDDEDSESAAKEDGDGDYIVTSHLRHFIAQPYIHPPFLIPGNPRKFHIRTYVLAVGSLKVYVYKPMLALFASKAYVPPWETTSSSSGDLSSHLTNTCLQDGQHDGSVQEFWSLPLDSSQKIDIFDQICQTTGEIFEAAAKGMMIHFQTLPNAFEVFGLDYLVDATGRAMLLEVNAFPDFKQTGDELKSLIAGLWRGVVDKAVVPFFGIDGQENSHRSEDSMVLVRDLDMGRR</sequence>
<dbReference type="InterPro" id="IPR027746">
    <property type="entry name" value="TTL"/>
</dbReference>
<evidence type="ECO:0000256" key="1">
    <source>
        <dbReference type="SAM" id="MobiDB-lite"/>
    </source>
</evidence>
<feature type="compositionally biased region" description="Acidic residues" evidence="1">
    <location>
        <begin position="198"/>
        <end position="210"/>
    </location>
</feature>
<evidence type="ECO:0000313" key="3">
    <source>
        <dbReference type="EMBL" id="RDW94524.1"/>
    </source>
</evidence>
<keyword evidence="4" id="KW-1185">Reference proteome</keyword>
<organism evidence="3 4">
    <name type="scientific">Coleophoma crateriformis</name>
    <dbReference type="NCBI Taxonomy" id="565419"/>
    <lineage>
        <taxon>Eukaryota</taxon>
        <taxon>Fungi</taxon>
        <taxon>Dikarya</taxon>
        <taxon>Ascomycota</taxon>
        <taxon>Pezizomycotina</taxon>
        <taxon>Leotiomycetes</taxon>
        <taxon>Helotiales</taxon>
        <taxon>Dermateaceae</taxon>
        <taxon>Coleophoma</taxon>
    </lineage>
</organism>
<gene>
    <name evidence="3" type="ORF">BP5796_00287</name>
</gene>
<dbReference type="SUPFAM" id="SSF56059">
    <property type="entry name" value="Glutathione synthetase ATP-binding domain-like"/>
    <property type="match status" value="1"/>
</dbReference>